<dbReference type="InterPro" id="IPR037278">
    <property type="entry name" value="ARFGAP/RecO"/>
</dbReference>
<dbReference type="GO" id="GO:0006891">
    <property type="term" value="P:intra-Golgi vesicle-mediated transport"/>
    <property type="evidence" value="ECO:0000318"/>
    <property type="project" value="GO_Central"/>
</dbReference>
<evidence type="ECO:0000256" key="3">
    <source>
        <dbReference type="ARBA" id="ARBA00022771"/>
    </source>
</evidence>
<dbReference type="FunCoup" id="Q75AL1">
    <property type="interactions" value="172"/>
</dbReference>
<organism evidence="7 8">
    <name type="scientific">Eremothecium gossypii (strain ATCC 10895 / CBS 109.51 / FGSC 9923 / NRRL Y-1056)</name>
    <name type="common">Yeast</name>
    <name type="synonym">Ashbya gossypii</name>
    <dbReference type="NCBI Taxonomy" id="284811"/>
    <lineage>
        <taxon>Eukaryota</taxon>
        <taxon>Fungi</taxon>
        <taxon>Dikarya</taxon>
        <taxon>Ascomycota</taxon>
        <taxon>Saccharomycotina</taxon>
        <taxon>Saccharomycetes</taxon>
        <taxon>Saccharomycetales</taxon>
        <taxon>Saccharomycetaceae</taxon>
        <taxon>Eremothecium</taxon>
    </lineage>
</organism>
<feature type="domain" description="Arf-GAP" evidence="6">
    <location>
        <begin position="7"/>
        <end position="126"/>
    </location>
</feature>
<dbReference type="PRINTS" id="PR00405">
    <property type="entry name" value="REVINTRACTNG"/>
</dbReference>
<dbReference type="PANTHER" id="PTHR45705">
    <property type="entry name" value="FI20236P1"/>
    <property type="match status" value="1"/>
</dbReference>
<dbReference type="PANTHER" id="PTHR45705:SF1">
    <property type="entry name" value="FI20236P1"/>
    <property type="match status" value="1"/>
</dbReference>
<reference evidence="8" key="2">
    <citation type="journal article" date="2013" name="G3 (Bethesda)">
        <title>Genomes of Ashbya fungi isolated from insects reveal four mating-type loci, numerous translocations, lack of transposons, and distinct gene duplications.</title>
        <authorList>
            <person name="Dietrich F.S."/>
            <person name="Voegeli S."/>
            <person name="Kuo S."/>
            <person name="Philippsen P."/>
        </authorList>
    </citation>
    <scope>GENOME REANNOTATION</scope>
    <source>
        <strain evidence="8">ATCC 10895 / CBS 109.51 / FGSC 9923 / NRRL Y-1056</strain>
    </source>
</reference>
<dbReference type="InterPro" id="IPR051718">
    <property type="entry name" value="ARF_GTPase-activating"/>
</dbReference>
<dbReference type="InParanoid" id="Q75AL1"/>
<dbReference type="GeneID" id="4620154"/>
<dbReference type="GO" id="GO:0005737">
    <property type="term" value="C:cytoplasm"/>
    <property type="evidence" value="ECO:0000318"/>
    <property type="project" value="GO_Central"/>
</dbReference>
<keyword evidence="8" id="KW-1185">Reference proteome</keyword>
<evidence type="ECO:0000313" key="8">
    <source>
        <dbReference type="Proteomes" id="UP000000591"/>
    </source>
</evidence>
<dbReference type="OrthoDB" id="10266696at2759"/>
<dbReference type="STRING" id="284811.Q75AL1"/>
<dbReference type="RefSeq" id="NP_984012.1">
    <property type="nucleotide sequence ID" value="NM_209365.1"/>
</dbReference>
<dbReference type="PROSITE" id="PS50115">
    <property type="entry name" value="ARFGAP"/>
    <property type="match status" value="1"/>
</dbReference>
<dbReference type="GO" id="GO:0008270">
    <property type="term" value="F:zinc ion binding"/>
    <property type="evidence" value="ECO:0007669"/>
    <property type="project" value="UniProtKB-KW"/>
</dbReference>
<accession>Q75AL1</accession>
<keyword evidence="1" id="KW-0343">GTPase activation</keyword>
<keyword evidence="2" id="KW-0479">Metal-binding</keyword>
<proteinExistence type="predicted"/>
<dbReference type="Proteomes" id="UP000000591">
    <property type="component" value="Chromosome IV"/>
</dbReference>
<sequence>MTSVEVRRVLEQLLRDPCNQQCADCKNSAHPRWASWSLGVFVCIRCAGFHRSLGTHVSKVKSVDLDTWKEEHLQQVVRFGNNQQANKVFEGRLGGGSYVPDQSKMGQFIKTKYEVRKWYLEEGACEPALPEAAPAAASPLPVSVPMSPAGVGREASASPALAVSPAPASPPVYSANARPDLKKSILSLYAKPRQQSPGVASSASSLNSAAASAGVSYSAASLEDNELFKNVWT</sequence>
<keyword evidence="3 5" id="KW-0863">Zinc-finger</keyword>
<dbReference type="GO" id="GO:0006888">
    <property type="term" value="P:endoplasmic reticulum to Golgi vesicle-mediated transport"/>
    <property type="evidence" value="ECO:0000318"/>
    <property type="project" value="GO_Central"/>
</dbReference>
<dbReference type="Pfam" id="PF01412">
    <property type="entry name" value="ArfGap"/>
    <property type="match status" value="1"/>
</dbReference>
<dbReference type="OMA" id="YEYKKWI"/>
<dbReference type="SMART" id="SM00105">
    <property type="entry name" value="ArfGap"/>
    <property type="match status" value="1"/>
</dbReference>
<dbReference type="SUPFAM" id="SSF57863">
    <property type="entry name" value="ArfGap/RecO-like zinc finger"/>
    <property type="match status" value="1"/>
</dbReference>
<dbReference type="FunFam" id="1.10.220.150:FF:000009">
    <property type="entry name" value="stromal membrane-associated protein 1 isoform X1"/>
    <property type="match status" value="1"/>
</dbReference>
<evidence type="ECO:0000313" key="7">
    <source>
        <dbReference type="EMBL" id="AAS51836.1"/>
    </source>
</evidence>
<dbReference type="GO" id="GO:0005096">
    <property type="term" value="F:GTPase activator activity"/>
    <property type="evidence" value="ECO:0000318"/>
    <property type="project" value="GO_Central"/>
</dbReference>
<evidence type="ECO:0000256" key="5">
    <source>
        <dbReference type="PROSITE-ProRule" id="PRU00288"/>
    </source>
</evidence>
<gene>
    <name evidence="7" type="ORF">AGOS_ADL084W</name>
</gene>
<evidence type="ECO:0000256" key="1">
    <source>
        <dbReference type="ARBA" id="ARBA00022468"/>
    </source>
</evidence>
<dbReference type="HOGENOM" id="CLU_023062_3_1_1"/>
<dbReference type="EMBL" id="AE016817">
    <property type="protein sequence ID" value="AAS51836.1"/>
    <property type="molecule type" value="Genomic_DNA"/>
</dbReference>
<name>Q75AL1_EREGS</name>
<protein>
    <submittedName>
        <fullName evidence="7">ADL084Wp</fullName>
    </submittedName>
</protein>
<dbReference type="Gene3D" id="1.10.220.150">
    <property type="entry name" value="Arf GTPase activating protein"/>
    <property type="match status" value="1"/>
</dbReference>
<dbReference type="InterPro" id="IPR038508">
    <property type="entry name" value="ArfGAP_dom_sf"/>
</dbReference>
<dbReference type="KEGG" id="ago:AGOS_ADL084W"/>
<dbReference type="eggNOG" id="KOG0703">
    <property type="taxonomic scope" value="Eukaryota"/>
</dbReference>
<dbReference type="GO" id="GO:0000138">
    <property type="term" value="C:Golgi trans cisterna"/>
    <property type="evidence" value="ECO:0007669"/>
    <property type="project" value="EnsemblFungi"/>
</dbReference>
<dbReference type="InterPro" id="IPR001164">
    <property type="entry name" value="ArfGAP_dom"/>
</dbReference>
<dbReference type="AlphaFoldDB" id="Q75AL1"/>
<reference evidence="7 8" key="1">
    <citation type="journal article" date="2004" name="Science">
        <title>The Ashbya gossypii genome as a tool for mapping the ancient Saccharomyces cerevisiae genome.</title>
        <authorList>
            <person name="Dietrich F.S."/>
            <person name="Voegeli S."/>
            <person name="Brachat S."/>
            <person name="Lerch A."/>
            <person name="Gates K."/>
            <person name="Steiner S."/>
            <person name="Mohr C."/>
            <person name="Pohlmann R."/>
            <person name="Luedi P."/>
            <person name="Choi S."/>
            <person name="Wing R.A."/>
            <person name="Flavier A."/>
            <person name="Gaffney T.D."/>
            <person name="Philippsen P."/>
        </authorList>
    </citation>
    <scope>NUCLEOTIDE SEQUENCE [LARGE SCALE GENOMIC DNA]</scope>
    <source>
        <strain evidence="8">ATCC 10895 / CBS 109.51 / FGSC 9923 / NRRL Y-1056</strain>
    </source>
</reference>
<evidence type="ECO:0000256" key="2">
    <source>
        <dbReference type="ARBA" id="ARBA00022723"/>
    </source>
</evidence>
<evidence type="ECO:0000259" key="6">
    <source>
        <dbReference type="PROSITE" id="PS50115"/>
    </source>
</evidence>
<keyword evidence="4" id="KW-0862">Zinc</keyword>
<evidence type="ECO:0000256" key="4">
    <source>
        <dbReference type="ARBA" id="ARBA00022833"/>
    </source>
</evidence>